<feature type="domain" description="FHA" evidence="3">
    <location>
        <begin position="104"/>
        <end position="161"/>
    </location>
</feature>
<organism evidence="4 5">
    <name type="scientific">Microcella daejeonensis</name>
    <dbReference type="NCBI Taxonomy" id="2994971"/>
    <lineage>
        <taxon>Bacteria</taxon>
        <taxon>Bacillati</taxon>
        <taxon>Actinomycetota</taxon>
        <taxon>Actinomycetes</taxon>
        <taxon>Micrococcales</taxon>
        <taxon>Microbacteriaceae</taxon>
        <taxon>Microcella</taxon>
    </lineage>
</organism>
<dbReference type="Gene3D" id="2.60.200.20">
    <property type="match status" value="1"/>
</dbReference>
<evidence type="ECO:0000256" key="1">
    <source>
        <dbReference type="ARBA" id="ARBA00022553"/>
    </source>
</evidence>
<dbReference type="AlphaFoldDB" id="A0A9E8SAT9"/>
<gene>
    <name evidence="4" type="ORF">OVN18_10405</name>
</gene>
<dbReference type="RefSeq" id="WP_267780712.1">
    <property type="nucleotide sequence ID" value="NZ_CP113089.1"/>
</dbReference>
<dbReference type="InterPro" id="IPR000253">
    <property type="entry name" value="FHA_dom"/>
</dbReference>
<evidence type="ECO:0000256" key="2">
    <source>
        <dbReference type="SAM" id="MobiDB-lite"/>
    </source>
</evidence>
<dbReference type="PROSITE" id="PS50006">
    <property type="entry name" value="FHA_DOMAIN"/>
    <property type="match status" value="1"/>
</dbReference>
<dbReference type="CDD" id="cd00060">
    <property type="entry name" value="FHA"/>
    <property type="match status" value="1"/>
</dbReference>
<name>A0A9E8SAT9_9MICO</name>
<evidence type="ECO:0000313" key="5">
    <source>
        <dbReference type="Proteomes" id="UP001164706"/>
    </source>
</evidence>
<dbReference type="Pfam" id="PF00498">
    <property type="entry name" value="FHA"/>
    <property type="match status" value="1"/>
</dbReference>
<keyword evidence="1" id="KW-0597">Phosphoprotein</keyword>
<sequence>MGHEGEPGRGDEHDDTVIRPRRSLGPSPLPAEGVDDATVIRLIEPDIPPTVPLGVPAGAPLSAAVLPPRPPDEPVEASPPALPAPLATLRIPGVDRDVPLDRPVVIGRRPGAVRMPETPSPLRIVVPADRRGVSARHARIEQLGGALVVTDLGSSNGIVVHLPGGPVRRLRPGESCAVLPGSVVSLGDGIDIAVQAIDPGAS</sequence>
<feature type="compositionally biased region" description="Basic and acidic residues" evidence="2">
    <location>
        <begin position="1"/>
        <end position="18"/>
    </location>
</feature>
<dbReference type="SUPFAM" id="SSF49879">
    <property type="entry name" value="SMAD/FHA domain"/>
    <property type="match status" value="1"/>
</dbReference>
<reference evidence="4" key="1">
    <citation type="submission" date="2022-11" db="EMBL/GenBank/DDBJ databases">
        <title>Description of Microcella daejonensis nov. sp, isolated from riverside soil.</title>
        <authorList>
            <person name="Molina K.M."/>
            <person name="Kim S.B."/>
        </authorList>
    </citation>
    <scope>NUCLEOTIDE SEQUENCE</scope>
    <source>
        <strain evidence="4">MMS21-STM12</strain>
    </source>
</reference>
<accession>A0A9E8SAT9</accession>
<protein>
    <submittedName>
        <fullName evidence="4">FHA domain-containing protein</fullName>
    </submittedName>
</protein>
<evidence type="ECO:0000313" key="4">
    <source>
        <dbReference type="EMBL" id="WAB80962.1"/>
    </source>
</evidence>
<feature type="region of interest" description="Disordered" evidence="2">
    <location>
        <begin position="1"/>
        <end position="33"/>
    </location>
</feature>
<dbReference type="EMBL" id="CP113089">
    <property type="protein sequence ID" value="WAB80962.1"/>
    <property type="molecule type" value="Genomic_DNA"/>
</dbReference>
<evidence type="ECO:0000259" key="3">
    <source>
        <dbReference type="PROSITE" id="PS50006"/>
    </source>
</evidence>
<proteinExistence type="predicted"/>
<keyword evidence="5" id="KW-1185">Reference proteome</keyword>
<dbReference type="InterPro" id="IPR008984">
    <property type="entry name" value="SMAD_FHA_dom_sf"/>
</dbReference>
<dbReference type="Proteomes" id="UP001164706">
    <property type="component" value="Chromosome"/>
</dbReference>
<dbReference type="KEGG" id="mdb:OVN18_10405"/>